<feature type="transmembrane region" description="Helical" evidence="1">
    <location>
        <begin position="97"/>
        <end position="122"/>
    </location>
</feature>
<keyword evidence="1" id="KW-0472">Membrane</keyword>
<proteinExistence type="predicted"/>
<keyword evidence="1" id="KW-0812">Transmembrane</keyword>
<dbReference type="Proteomes" id="UP000475862">
    <property type="component" value="Unassembled WGS sequence"/>
</dbReference>
<evidence type="ECO:0000313" key="3">
    <source>
        <dbReference type="Proteomes" id="UP000475862"/>
    </source>
</evidence>
<dbReference type="EMBL" id="VYZN01000022">
    <property type="protein sequence ID" value="KAE9536636.1"/>
    <property type="molecule type" value="Genomic_DNA"/>
</dbReference>
<keyword evidence="1" id="KW-1133">Transmembrane helix</keyword>
<evidence type="ECO:0000256" key="1">
    <source>
        <dbReference type="SAM" id="Phobius"/>
    </source>
</evidence>
<keyword evidence="3" id="KW-1185">Reference proteome</keyword>
<dbReference type="AlphaFoldDB" id="A0A6G0TPY0"/>
<organism evidence="2 3">
    <name type="scientific">Aphis glycines</name>
    <name type="common">Soybean aphid</name>
    <dbReference type="NCBI Taxonomy" id="307491"/>
    <lineage>
        <taxon>Eukaryota</taxon>
        <taxon>Metazoa</taxon>
        <taxon>Ecdysozoa</taxon>
        <taxon>Arthropoda</taxon>
        <taxon>Hexapoda</taxon>
        <taxon>Insecta</taxon>
        <taxon>Pterygota</taxon>
        <taxon>Neoptera</taxon>
        <taxon>Paraneoptera</taxon>
        <taxon>Hemiptera</taxon>
        <taxon>Sternorrhyncha</taxon>
        <taxon>Aphidomorpha</taxon>
        <taxon>Aphidoidea</taxon>
        <taxon>Aphididae</taxon>
        <taxon>Aphidini</taxon>
        <taxon>Aphis</taxon>
        <taxon>Aphis</taxon>
    </lineage>
</organism>
<sequence>MGGKVNLIRINTTTIIVTELFQFFHLLSDLSSFFGICNISTGTCLRMCFASSSTNQSGRSSSLNANLFQAASIMSLFIFFEEAIIVPKARPIKYKQIIYLGSLPAGVSTGLSSHSFIVIYFVKPKFSFRSTLVFYISIIKIISLSTSSDESCSDALSSERFVETVEIHQFHVLQLAPNQSTVSTFSSLSWNTFHQFISDLISFRPKTLISLQHSFISFVKRISSFDGFKVQIDSNNNAGNRHILFGHLHPSSRSSAKINENTGFLQKFEFSIQL</sequence>
<comment type="caution">
    <text evidence="2">The sequence shown here is derived from an EMBL/GenBank/DDBJ whole genome shotgun (WGS) entry which is preliminary data.</text>
</comment>
<gene>
    <name evidence="2" type="ORF">AGLY_007038</name>
</gene>
<name>A0A6G0TPY0_APHGL</name>
<feature type="transmembrane region" description="Helical" evidence="1">
    <location>
        <begin position="67"/>
        <end position="85"/>
    </location>
</feature>
<accession>A0A6G0TPY0</accession>
<reference evidence="2 3" key="1">
    <citation type="submission" date="2019-08" db="EMBL/GenBank/DDBJ databases">
        <title>The genome of the soybean aphid Biotype 1, its phylome, world population structure and adaptation to the North American continent.</title>
        <authorList>
            <person name="Giordano R."/>
            <person name="Donthu R.K."/>
            <person name="Hernandez A.G."/>
            <person name="Wright C.L."/>
            <person name="Zimin A.V."/>
        </authorList>
    </citation>
    <scope>NUCLEOTIDE SEQUENCE [LARGE SCALE GENOMIC DNA]</scope>
    <source>
        <tissue evidence="2">Whole aphids</tissue>
    </source>
</reference>
<evidence type="ECO:0000313" key="2">
    <source>
        <dbReference type="EMBL" id="KAE9536636.1"/>
    </source>
</evidence>
<protein>
    <submittedName>
        <fullName evidence="2">Uncharacterized protein</fullName>
    </submittedName>
</protein>
<feature type="non-terminal residue" evidence="2">
    <location>
        <position position="274"/>
    </location>
</feature>